<sequence length="570" mass="63803">MDNAVTLSRSLKLRNKFSYLPALSHHYNYEEYKGYSEKYRNFNWNVGAAILASVLVSSTSTDVSSDKLKKNKQEKTEKYKIIEAGEKKPNLPTYRAEEISKHNTKNSFWVTYRHGVYDVTSFLPSHPGGEQIYNAAGLSIEPFWNVYGMHKTKEVYELLESYRIGNLHDDDLVDHSDEELWATEPYRDPRLIVKTAKPFNAEIPPEYQIAHFDTPNELFYVRQHMPVPELDAGAHRVRVVLEDTGHSREFSLQQLRSLPAASVRAALMCAGNRRSEMHKVKPVKGIDWAGGAISNAVWSGVYLRDVLLTCGVDPDDTEGKHVILTGADIDATGQNFSTSIPLRLALDASARVLLATHMNGEPLPPDHGRPLRVIVPGAPAVRSVKWLECITISSEESSSHWHKKDYRAFNPSTTWESADFERAPPVYSLPVTSAICAPRHGDTVTAAGEGATPRTYTSQHALVLCTLTTCAGYAYSGGGARVVRVDVSADGGRSWTEARLQQDAAPHREHYAWTLWTVRLPVPAHATQAELWVKATDGNLNTQPETFEHIWNIRGILSNAYHRVTVRLQH</sequence>
<keyword evidence="15" id="KW-1185">Reference proteome</keyword>
<dbReference type="InterPro" id="IPR036374">
    <property type="entry name" value="OxRdtase_Mopterin-bd_sf"/>
</dbReference>
<proteinExistence type="predicted"/>
<keyword evidence="10" id="KW-0560">Oxidoreductase</keyword>
<dbReference type="GO" id="GO:0020037">
    <property type="term" value="F:heme binding"/>
    <property type="evidence" value="ECO:0007669"/>
    <property type="project" value="InterPro"/>
</dbReference>
<comment type="pathway">
    <text evidence="4">Sulfur metabolism.</text>
</comment>
<name>A0A0N1I7H6_PAPMA</name>
<organism evidence="14 15">
    <name type="scientific">Papilio machaon</name>
    <name type="common">Old World swallowtail butterfly</name>
    <dbReference type="NCBI Taxonomy" id="76193"/>
    <lineage>
        <taxon>Eukaryota</taxon>
        <taxon>Metazoa</taxon>
        <taxon>Ecdysozoa</taxon>
        <taxon>Arthropoda</taxon>
        <taxon>Hexapoda</taxon>
        <taxon>Insecta</taxon>
        <taxon>Pterygota</taxon>
        <taxon>Neoptera</taxon>
        <taxon>Endopterygota</taxon>
        <taxon>Lepidoptera</taxon>
        <taxon>Glossata</taxon>
        <taxon>Ditrysia</taxon>
        <taxon>Papilionoidea</taxon>
        <taxon>Papilionidae</taxon>
        <taxon>Papilioninae</taxon>
        <taxon>Papilio</taxon>
    </lineage>
</organism>
<dbReference type="SMART" id="SM01117">
    <property type="entry name" value="Cyt-b5"/>
    <property type="match status" value="1"/>
</dbReference>
<comment type="cofactor">
    <cofactor evidence="2">
        <name>heme b</name>
        <dbReference type="ChEBI" id="CHEBI:60344"/>
    </cofactor>
</comment>
<evidence type="ECO:0000313" key="15">
    <source>
        <dbReference type="Proteomes" id="UP000053240"/>
    </source>
</evidence>
<dbReference type="Pfam" id="PF03404">
    <property type="entry name" value="Mo-co_dimer"/>
    <property type="match status" value="1"/>
</dbReference>
<dbReference type="GO" id="GO:0008482">
    <property type="term" value="F:sulfite oxidase activity"/>
    <property type="evidence" value="ECO:0007669"/>
    <property type="project" value="UniProtKB-EC"/>
</dbReference>
<evidence type="ECO:0000256" key="7">
    <source>
        <dbReference type="ARBA" id="ARBA00022505"/>
    </source>
</evidence>
<dbReference type="SUPFAM" id="SSF56524">
    <property type="entry name" value="Oxidoreductase molybdopterin-binding domain"/>
    <property type="match status" value="1"/>
</dbReference>
<dbReference type="Gene3D" id="3.90.420.10">
    <property type="entry name" value="Oxidoreductase, molybdopterin-binding domain"/>
    <property type="match status" value="1"/>
</dbReference>
<comment type="subcellular location">
    <subcellularLocation>
        <location evidence="3">Mitochondrion intermembrane space</location>
    </subcellularLocation>
</comment>
<dbReference type="UniPathway" id="UPA00096"/>
<dbReference type="InterPro" id="IPR036400">
    <property type="entry name" value="Cyt_B5-like_heme/steroid_sf"/>
</dbReference>
<dbReference type="Gene3D" id="2.60.40.650">
    <property type="match status" value="1"/>
</dbReference>
<dbReference type="InterPro" id="IPR005066">
    <property type="entry name" value="MoCF_OxRdtse_dimer"/>
</dbReference>
<dbReference type="SUPFAM" id="SSF81296">
    <property type="entry name" value="E set domains"/>
    <property type="match status" value="1"/>
</dbReference>
<evidence type="ECO:0000256" key="5">
    <source>
        <dbReference type="ARBA" id="ARBA00004971"/>
    </source>
</evidence>
<keyword evidence="11" id="KW-0408">Iron</keyword>
<comment type="cofactor">
    <cofactor evidence="1">
        <name>Mo-molybdopterin</name>
        <dbReference type="ChEBI" id="CHEBI:71302"/>
    </cofactor>
</comment>
<dbReference type="InterPro" id="IPR014756">
    <property type="entry name" value="Ig_E-set"/>
</dbReference>
<dbReference type="EC" id="1.8.3.1" evidence="6"/>
<evidence type="ECO:0000256" key="4">
    <source>
        <dbReference type="ARBA" id="ARBA00004678"/>
    </source>
</evidence>
<evidence type="ECO:0000259" key="13">
    <source>
        <dbReference type="PROSITE" id="PS50255"/>
    </source>
</evidence>
<evidence type="ECO:0000256" key="8">
    <source>
        <dbReference type="ARBA" id="ARBA00022617"/>
    </source>
</evidence>
<dbReference type="Pfam" id="PF00174">
    <property type="entry name" value="Oxidored_molyb"/>
    <property type="match status" value="1"/>
</dbReference>
<evidence type="ECO:0000256" key="9">
    <source>
        <dbReference type="ARBA" id="ARBA00022723"/>
    </source>
</evidence>
<dbReference type="GO" id="GO:0030151">
    <property type="term" value="F:molybdenum ion binding"/>
    <property type="evidence" value="ECO:0007669"/>
    <property type="project" value="InterPro"/>
</dbReference>
<evidence type="ECO:0000313" key="14">
    <source>
        <dbReference type="EMBL" id="KPJ10152.1"/>
    </source>
</evidence>
<evidence type="ECO:0000256" key="11">
    <source>
        <dbReference type="ARBA" id="ARBA00023004"/>
    </source>
</evidence>
<evidence type="ECO:0000256" key="1">
    <source>
        <dbReference type="ARBA" id="ARBA00001924"/>
    </source>
</evidence>
<evidence type="ECO:0000256" key="3">
    <source>
        <dbReference type="ARBA" id="ARBA00004569"/>
    </source>
</evidence>
<dbReference type="SUPFAM" id="SSF55856">
    <property type="entry name" value="Cytochrome b5-like heme/steroid binding domain"/>
    <property type="match status" value="1"/>
</dbReference>
<dbReference type="PROSITE" id="PS50255">
    <property type="entry name" value="CYTOCHROME_B5_2"/>
    <property type="match status" value="1"/>
</dbReference>
<protein>
    <recommendedName>
        <fullName evidence="6">sulfite oxidase</fullName>
        <ecNumber evidence="6">1.8.3.1</ecNumber>
    </recommendedName>
</protein>
<dbReference type="GO" id="GO:0005758">
    <property type="term" value="C:mitochondrial intermembrane space"/>
    <property type="evidence" value="ECO:0007669"/>
    <property type="project" value="UniProtKB-SubCell"/>
</dbReference>
<accession>A0A0N1I7H6</accession>
<dbReference type="InterPro" id="IPR000572">
    <property type="entry name" value="OxRdtase_Mopterin-bd_dom"/>
</dbReference>
<dbReference type="Proteomes" id="UP000053240">
    <property type="component" value="Unassembled WGS sequence"/>
</dbReference>
<dbReference type="FunFam" id="3.90.420.10:FF:000002">
    <property type="entry name" value="sulfite oxidase, mitochondrial"/>
    <property type="match status" value="1"/>
</dbReference>
<feature type="domain" description="Cytochrome b5 heme-binding" evidence="13">
    <location>
        <begin position="91"/>
        <end position="168"/>
    </location>
</feature>
<dbReference type="Gene3D" id="3.10.120.10">
    <property type="entry name" value="Cytochrome b5-like heme/steroid binding domain"/>
    <property type="match status" value="1"/>
</dbReference>
<dbReference type="InterPro" id="IPR001199">
    <property type="entry name" value="Cyt_B5-like_heme/steroid-bd"/>
</dbReference>
<dbReference type="InParanoid" id="A0A0N1I7H6"/>
<dbReference type="GO" id="GO:0006790">
    <property type="term" value="P:sulfur compound metabolic process"/>
    <property type="evidence" value="ECO:0007669"/>
    <property type="project" value="UniProtKB-UniPathway"/>
</dbReference>
<dbReference type="FunFam" id="3.10.120.10:FF:000007">
    <property type="entry name" value="Sulfite oxidase, mitochondrial"/>
    <property type="match status" value="1"/>
</dbReference>
<keyword evidence="12" id="KW-0496">Mitochondrion</keyword>
<dbReference type="PANTHER" id="PTHR19372">
    <property type="entry name" value="SULFITE REDUCTASE"/>
    <property type="match status" value="1"/>
</dbReference>
<dbReference type="PRINTS" id="PR00407">
    <property type="entry name" value="EUMOPTERIN"/>
</dbReference>
<dbReference type="PANTHER" id="PTHR19372:SF7">
    <property type="entry name" value="SULFITE OXIDASE, MITOCHONDRIAL"/>
    <property type="match status" value="1"/>
</dbReference>
<dbReference type="STRING" id="76193.A0A0N1I7H6"/>
<keyword evidence="8" id="KW-0349">Heme</keyword>
<dbReference type="EMBL" id="KQ460970">
    <property type="protein sequence ID" value="KPJ10152.1"/>
    <property type="molecule type" value="Genomic_DNA"/>
</dbReference>
<comment type="pathway">
    <text evidence="5">Energy metabolism; sulfur metabolism.</text>
</comment>
<dbReference type="InterPro" id="IPR008335">
    <property type="entry name" value="Mopterin_OxRdtase_euk"/>
</dbReference>
<gene>
    <name evidence="14" type="ORF">RR48_04975</name>
</gene>
<dbReference type="PROSITE" id="PS00191">
    <property type="entry name" value="CYTOCHROME_B5_1"/>
    <property type="match status" value="1"/>
</dbReference>
<dbReference type="InterPro" id="IPR018506">
    <property type="entry name" value="Cyt_B5_heme-BS"/>
</dbReference>
<evidence type="ECO:0000256" key="12">
    <source>
        <dbReference type="ARBA" id="ARBA00023128"/>
    </source>
</evidence>
<dbReference type="Pfam" id="PF00173">
    <property type="entry name" value="Cyt-b5"/>
    <property type="match status" value="1"/>
</dbReference>
<keyword evidence="9" id="KW-0479">Metal-binding</keyword>
<dbReference type="GO" id="GO:0043546">
    <property type="term" value="F:molybdopterin cofactor binding"/>
    <property type="evidence" value="ECO:0007669"/>
    <property type="project" value="TreeGrafter"/>
</dbReference>
<dbReference type="AlphaFoldDB" id="A0A0N1I7H6"/>
<evidence type="ECO:0000256" key="6">
    <source>
        <dbReference type="ARBA" id="ARBA00012505"/>
    </source>
</evidence>
<evidence type="ECO:0000256" key="10">
    <source>
        <dbReference type="ARBA" id="ARBA00023002"/>
    </source>
</evidence>
<dbReference type="FunCoup" id="A0A0N1I7H6">
    <property type="interactions" value="1052"/>
</dbReference>
<reference evidence="14 15" key="1">
    <citation type="journal article" date="2015" name="Nat. Commun.">
        <title>Outbred genome sequencing and CRISPR/Cas9 gene editing in butterflies.</title>
        <authorList>
            <person name="Li X."/>
            <person name="Fan D."/>
            <person name="Zhang W."/>
            <person name="Liu G."/>
            <person name="Zhang L."/>
            <person name="Zhao L."/>
            <person name="Fang X."/>
            <person name="Chen L."/>
            <person name="Dong Y."/>
            <person name="Chen Y."/>
            <person name="Ding Y."/>
            <person name="Zhao R."/>
            <person name="Feng M."/>
            <person name="Zhu Y."/>
            <person name="Feng Y."/>
            <person name="Jiang X."/>
            <person name="Zhu D."/>
            <person name="Xiang H."/>
            <person name="Feng X."/>
            <person name="Li S."/>
            <person name="Wang J."/>
            <person name="Zhang G."/>
            <person name="Kronforst M.R."/>
            <person name="Wang W."/>
        </authorList>
    </citation>
    <scope>NUCLEOTIDE SEQUENCE [LARGE SCALE GENOMIC DNA]</scope>
    <source>
        <strain evidence="14">Ya'a_city_454_Pm</strain>
        <tissue evidence="14">Whole body</tissue>
    </source>
</reference>
<keyword evidence="7" id="KW-0500">Molybdenum</keyword>
<evidence type="ECO:0000256" key="2">
    <source>
        <dbReference type="ARBA" id="ARBA00001970"/>
    </source>
</evidence>